<protein>
    <recommendedName>
        <fullName evidence="4">Microtubule-associated protein 10 C-terminal domain-containing protein</fullName>
    </recommendedName>
</protein>
<evidence type="ECO:0000313" key="2">
    <source>
        <dbReference type="EMBL" id="RMX48850.1"/>
    </source>
</evidence>
<feature type="region of interest" description="Disordered" evidence="1">
    <location>
        <begin position="542"/>
        <end position="570"/>
    </location>
</feature>
<dbReference type="GO" id="GO:0008017">
    <property type="term" value="F:microtubule binding"/>
    <property type="evidence" value="ECO:0007669"/>
    <property type="project" value="InterPro"/>
</dbReference>
<dbReference type="GO" id="GO:0030496">
    <property type="term" value="C:midbody"/>
    <property type="evidence" value="ECO:0007669"/>
    <property type="project" value="TreeGrafter"/>
</dbReference>
<keyword evidence="3" id="KW-1185">Reference proteome</keyword>
<evidence type="ECO:0008006" key="4">
    <source>
        <dbReference type="Google" id="ProtNLM"/>
    </source>
</evidence>
<feature type="region of interest" description="Disordered" evidence="1">
    <location>
        <begin position="406"/>
        <end position="459"/>
    </location>
</feature>
<organism evidence="2 3">
    <name type="scientific">Pocillopora damicornis</name>
    <name type="common">Cauliflower coral</name>
    <name type="synonym">Millepora damicornis</name>
    <dbReference type="NCBI Taxonomy" id="46731"/>
    <lineage>
        <taxon>Eukaryota</taxon>
        <taxon>Metazoa</taxon>
        <taxon>Cnidaria</taxon>
        <taxon>Anthozoa</taxon>
        <taxon>Hexacorallia</taxon>
        <taxon>Scleractinia</taxon>
        <taxon>Astrocoeniina</taxon>
        <taxon>Pocilloporidae</taxon>
        <taxon>Pocillopora</taxon>
    </lineage>
</organism>
<comment type="caution">
    <text evidence="2">The sequence shown here is derived from an EMBL/GenBank/DDBJ whole genome shotgun (WGS) entry which is preliminary data.</text>
</comment>
<dbReference type="GO" id="GO:0005813">
    <property type="term" value="C:centrosome"/>
    <property type="evidence" value="ECO:0007669"/>
    <property type="project" value="TreeGrafter"/>
</dbReference>
<dbReference type="GO" id="GO:0031122">
    <property type="term" value="P:cytoplasmic microtubule organization"/>
    <property type="evidence" value="ECO:0007669"/>
    <property type="project" value="TreeGrafter"/>
</dbReference>
<dbReference type="EMBL" id="RCHS01002227">
    <property type="protein sequence ID" value="RMX48850.1"/>
    <property type="molecule type" value="Genomic_DNA"/>
</dbReference>
<name>A0A3M6U593_POCDA</name>
<sequence>MVETLFSLEVHVESVEDLQVACKLPALCFRLLDFPTMIIHHVSPVDAEKLRHRIRMEGKDSVLHALKDRFGNFQFRKGKSCLFKASIDTLLVQLQTVPLYSMLMDLWPKKPLLVGSSLIPLKKAINKISTDVYKNGVAVPSFYRDEGDFNVYNLMGSSIANVKLGFRLLSLGGSLIPHIPTEALGERITEKIETNGEVEEAVKGALEKVLPEIELEDEITENGFDTKSERDARTVKKPDDRQSVEVQTNLPVKTLKTSRTVDRGRKTSEEDIVITNTVCPPPLYYNYYSNSTPSGRFHSEAYGKGIQQSSSFHVDPRCIQAVDQGDSADLEFLYYDPGVVQTDGTANVTSVSVQTDEKLLKPPFGQQGDTVQSEFDLYNLQGVMSESHLPILNALLQELSCLTRAGETHPSSLSGQSPRILPTVHSKRGPSGHKGSRSVPKDETYRKQNVQAASLKKSQTSVIGLPRQRVRFKQTSLTYGMTKTQKMRLEMNQKGKLPNRTKPSEEHRALTEKDKIKREHEKMPLPTGNLGKTYKIGIAKKQTKRDTKHTADAQVQTQQSSTEVPDNEKSGIPVTTWVMKESSALIDTEATLPNTDSARSQKSQNSLEIFIPQVEGEPEERSDQEKEWTTDQATAGFYGNTGILGAELDDVQGSSAMTMYTEDFQDSGTEGSHASYHLAFTKSSSVEGENLRQRSNSDISSASQMSQGISAASGKPVLSSHSPVKAKSKRIQGRREGEAAVDVKQKVTTSEQDSVAQISNLTKSSSSSSKNSDERSEASYSDDFHSVGSEPEKQNSQSLSDDSIDDNSQHTKLNLPPPASNLGYTY</sequence>
<dbReference type="GO" id="GO:0051256">
    <property type="term" value="P:mitotic spindle midzone assembly"/>
    <property type="evidence" value="ECO:0007669"/>
    <property type="project" value="TreeGrafter"/>
</dbReference>
<dbReference type="InterPro" id="IPR039302">
    <property type="entry name" value="MAP10"/>
</dbReference>
<feature type="compositionally biased region" description="Polar residues" evidence="1">
    <location>
        <begin position="746"/>
        <end position="758"/>
    </location>
</feature>
<feature type="compositionally biased region" description="Basic and acidic residues" evidence="1">
    <location>
        <begin position="771"/>
        <end position="793"/>
    </location>
</feature>
<accession>A0A3M6U593</accession>
<evidence type="ECO:0000313" key="3">
    <source>
        <dbReference type="Proteomes" id="UP000275408"/>
    </source>
</evidence>
<feature type="compositionally biased region" description="Polar residues" evidence="1">
    <location>
        <begin position="447"/>
        <end position="459"/>
    </location>
</feature>
<feature type="region of interest" description="Disordered" evidence="1">
    <location>
        <begin position="685"/>
        <end position="826"/>
    </location>
</feature>
<dbReference type="AlphaFoldDB" id="A0A3M6U593"/>
<gene>
    <name evidence="2" type="ORF">pdam_00024125</name>
</gene>
<feature type="compositionally biased region" description="Basic and acidic residues" evidence="1">
    <location>
        <begin position="733"/>
        <end position="745"/>
    </location>
</feature>
<dbReference type="PANTHER" id="PTHR21831:SF2">
    <property type="entry name" value="MICROTUBULE-ASSOCIATED PROTEIN 10"/>
    <property type="match status" value="1"/>
</dbReference>
<dbReference type="OrthoDB" id="69809at2759"/>
<dbReference type="OMA" id="HRIRMEG"/>
<proteinExistence type="predicted"/>
<dbReference type="GO" id="GO:1990023">
    <property type="term" value="C:mitotic spindle midzone"/>
    <property type="evidence" value="ECO:0007669"/>
    <property type="project" value="TreeGrafter"/>
</dbReference>
<dbReference type="PANTHER" id="PTHR21831">
    <property type="entry name" value="MICROTUBULE-ASSOCIATED PROTEIN 10"/>
    <property type="match status" value="1"/>
</dbReference>
<feature type="compositionally biased region" description="Basic residues" evidence="1">
    <location>
        <begin position="425"/>
        <end position="436"/>
    </location>
</feature>
<dbReference type="Proteomes" id="UP000275408">
    <property type="component" value="Unassembled WGS sequence"/>
</dbReference>
<dbReference type="Pfam" id="PF14924">
    <property type="entry name" value="MAP10_N"/>
    <property type="match status" value="1"/>
</dbReference>
<dbReference type="GO" id="GO:0005881">
    <property type="term" value="C:cytoplasmic microtubule"/>
    <property type="evidence" value="ECO:0007669"/>
    <property type="project" value="TreeGrafter"/>
</dbReference>
<reference evidence="2 3" key="1">
    <citation type="journal article" date="2018" name="Sci. Rep.">
        <title>Comparative analysis of the Pocillopora damicornis genome highlights role of immune system in coral evolution.</title>
        <authorList>
            <person name="Cunning R."/>
            <person name="Bay R.A."/>
            <person name="Gillette P."/>
            <person name="Baker A.C."/>
            <person name="Traylor-Knowles N."/>
        </authorList>
    </citation>
    <scope>NUCLEOTIDE SEQUENCE [LARGE SCALE GENOMIC DNA]</scope>
    <source>
        <strain evidence="2">RSMAS</strain>
        <tissue evidence="2">Whole animal</tissue>
    </source>
</reference>
<feature type="compositionally biased region" description="Low complexity" evidence="1">
    <location>
        <begin position="759"/>
        <end position="770"/>
    </location>
</feature>
<evidence type="ECO:0000256" key="1">
    <source>
        <dbReference type="SAM" id="MobiDB-lite"/>
    </source>
</evidence>
<feature type="compositionally biased region" description="Polar residues" evidence="1">
    <location>
        <begin position="685"/>
        <end position="710"/>
    </location>
</feature>
<dbReference type="GO" id="GO:0097431">
    <property type="term" value="C:mitotic spindle pole"/>
    <property type="evidence" value="ECO:0007669"/>
    <property type="project" value="TreeGrafter"/>
</dbReference>
<feature type="compositionally biased region" description="Polar residues" evidence="1">
    <location>
        <begin position="553"/>
        <end position="564"/>
    </location>
</feature>
<dbReference type="GO" id="GO:0032467">
    <property type="term" value="P:positive regulation of cytokinesis"/>
    <property type="evidence" value="ECO:0007669"/>
    <property type="project" value="TreeGrafter"/>
</dbReference>